<dbReference type="Proteomes" id="UP000685013">
    <property type="component" value="Chromosome 7"/>
</dbReference>
<keyword evidence="2" id="KW-1185">Reference proteome</keyword>
<dbReference type="EMBL" id="JAGKQH010000007">
    <property type="protein sequence ID" value="KAG6594682.1"/>
    <property type="molecule type" value="Genomic_DNA"/>
</dbReference>
<gene>
    <name evidence="1" type="ORF">SDJN03_11235</name>
</gene>
<accession>A0AAV6NBF4</accession>
<proteinExistence type="predicted"/>
<sequence>MLNRNCVGKWKSNNSVWTLSFDALTALSRTLDIGYITITWGWFRMPSLILWVAFQQYGPSIPGPNLSAHVSSKPVTSPWLMDLGLRGDETASFHASFVTTHQPLLFKSASLSRHIDTLNNSFSKGKY</sequence>
<feature type="non-terminal residue" evidence="1">
    <location>
        <position position="1"/>
    </location>
</feature>
<dbReference type="AlphaFoldDB" id="A0AAV6NBF4"/>
<evidence type="ECO:0000313" key="2">
    <source>
        <dbReference type="Proteomes" id="UP000685013"/>
    </source>
</evidence>
<name>A0AAV6NBF4_9ROSI</name>
<reference evidence="1 2" key="1">
    <citation type="journal article" date="2021" name="Hortic Res">
        <title>The domestication of Cucurbita argyrosperma as revealed by the genome of its wild relative.</title>
        <authorList>
            <person name="Barrera-Redondo J."/>
            <person name="Sanchez-de la Vega G."/>
            <person name="Aguirre-Liguori J.A."/>
            <person name="Castellanos-Morales G."/>
            <person name="Gutierrez-Guerrero Y.T."/>
            <person name="Aguirre-Dugua X."/>
            <person name="Aguirre-Planter E."/>
            <person name="Tenaillon M.I."/>
            <person name="Lira-Saade R."/>
            <person name="Eguiarte L.E."/>
        </authorList>
    </citation>
    <scope>NUCLEOTIDE SEQUENCE [LARGE SCALE GENOMIC DNA]</scope>
    <source>
        <strain evidence="1">JBR-2021</strain>
    </source>
</reference>
<organism evidence="1 2">
    <name type="scientific">Cucurbita argyrosperma subsp. sororia</name>
    <dbReference type="NCBI Taxonomy" id="37648"/>
    <lineage>
        <taxon>Eukaryota</taxon>
        <taxon>Viridiplantae</taxon>
        <taxon>Streptophyta</taxon>
        <taxon>Embryophyta</taxon>
        <taxon>Tracheophyta</taxon>
        <taxon>Spermatophyta</taxon>
        <taxon>Magnoliopsida</taxon>
        <taxon>eudicotyledons</taxon>
        <taxon>Gunneridae</taxon>
        <taxon>Pentapetalae</taxon>
        <taxon>rosids</taxon>
        <taxon>fabids</taxon>
        <taxon>Cucurbitales</taxon>
        <taxon>Cucurbitaceae</taxon>
        <taxon>Cucurbiteae</taxon>
        <taxon>Cucurbita</taxon>
    </lineage>
</organism>
<evidence type="ECO:0000313" key="1">
    <source>
        <dbReference type="EMBL" id="KAG6594682.1"/>
    </source>
</evidence>
<protein>
    <submittedName>
        <fullName evidence="1">Uncharacterized protein</fullName>
    </submittedName>
</protein>
<comment type="caution">
    <text evidence="1">The sequence shown here is derived from an EMBL/GenBank/DDBJ whole genome shotgun (WGS) entry which is preliminary data.</text>
</comment>